<proteinExistence type="predicted"/>
<dbReference type="AlphaFoldDB" id="A0A4Y7TC33"/>
<dbReference type="OrthoDB" id="3341077at2759"/>
<comment type="caution">
    <text evidence="2">The sequence shown here is derived from an EMBL/GenBank/DDBJ whole genome shotgun (WGS) entry which is preliminary data.</text>
</comment>
<name>A0A4Y7TC33_COPMI</name>
<reference evidence="2 3" key="1">
    <citation type="journal article" date="2019" name="Nat. Ecol. Evol.">
        <title>Megaphylogeny resolves global patterns of mushroom evolution.</title>
        <authorList>
            <person name="Varga T."/>
            <person name="Krizsan K."/>
            <person name="Foldi C."/>
            <person name="Dima B."/>
            <person name="Sanchez-Garcia M."/>
            <person name="Sanchez-Ramirez S."/>
            <person name="Szollosi G.J."/>
            <person name="Szarkandi J.G."/>
            <person name="Papp V."/>
            <person name="Albert L."/>
            <person name="Andreopoulos W."/>
            <person name="Angelini C."/>
            <person name="Antonin V."/>
            <person name="Barry K.W."/>
            <person name="Bougher N.L."/>
            <person name="Buchanan P."/>
            <person name="Buyck B."/>
            <person name="Bense V."/>
            <person name="Catcheside P."/>
            <person name="Chovatia M."/>
            <person name="Cooper J."/>
            <person name="Damon W."/>
            <person name="Desjardin D."/>
            <person name="Finy P."/>
            <person name="Geml J."/>
            <person name="Haridas S."/>
            <person name="Hughes K."/>
            <person name="Justo A."/>
            <person name="Karasinski D."/>
            <person name="Kautmanova I."/>
            <person name="Kiss B."/>
            <person name="Kocsube S."/>
            <person name="Kotiranta H."/>
            <person name="LaButti K.M."/>
            <person name="Lechner B.E."/>
            <person name="Liimatainen K."/>
            <person name="Lipzen A."/>
            <person name="Lukacs Z."/>
            <person name="Mihaltcheva S."/>
            <person name="Morgado L.N."/>
            <person name="Niskanen T."/>
            <person name="Noordeloos M.E."/>
            <person name="Ohm R.A."/>
            <person name="Ortiz-Santana B."/>
            <person name="Ovrebo C."/>
            <person name="Racz N."/>
            <person name="Riley R."/>
            <person name="Savchenko A."/>
            <person name="Shiryaev A."/>
            <person name="Soop K."/>
            <person name="Spirin V."/>
            <person name="Szebenyi C."/>
            <person name="Tomsovsky M."/>
            <person name="Tulloss R.E."/>
            <person name="Uehling J."/>
            <person name="Grigoriev I.V."/>
            <person name="Vagvolgyi C."/>
            <person name="Papp T."/>
            <person name="Martin F.M."/>
            <person name="Miettinen O."/>
            <person name="Hibbett D.S."/>
            <person name="Nagy L.G."/>
        </authorList>
    </citation>
    <scope>NUCLEOTIDE SEQUENCE [LARGE SCALE GENOMIC DNA]</scope>
    <source>
        <strain evidence="2 3">FP101781</strain>
    </source>
</reference>
<evidence type="ECO:0000256" key="1">
    <source>
        <dbReference type="SAM" id="Phobius"/>
    </source>
</evidence>
<feature type="transmembrane region" description="Helical" evidence="1">
    <location>
        <begin position="154"/>
        <end position="173"/>
    </location>
</feature>
<feature type="transmembrane region" description="Helical" evidence="1">
    <location>
        <begin position="90"/>
        <end position="109"/>
    </location>
</feature>
<feature type="transmembrane region" description="Helical" evidence="1">
    <location>
        <begin position="12"/>
        <end position="33"/>
    </location>
</feature>
<keyword evidence="1" id="KW-0472">Membrane</keyword>
<protein>
    <submittedName>
        <fullName evidence="2">Uncharacterized protein</fullName>
    </submittedName>
</protein>
<keyword evidence="3" id="KW-1185">Reference proteome</keyword>
<organism evidence="2 3">
    <name type="scientific">Coprinellus micaceus</name>
    <name type="common">Glistening ink-cap mushroom</name>
    <name type="synonym">Coprinus micaceus</name>
    <dbReference type="NCBI Taxonomy" id="71717"/>
    <lineage>
        <taxon>Eukaryota</taxon>
        <taxon>Fungi</taxon>
        <taxon>Dikarya</taxon>
        <taxon>Basidiomycota</taxon>
        <taxon>Agaricomycotina</taxon>
        <taxon>Agaricomycetes</taxon>
        <taxon>Agaricomycetidae</taxon>
        <taxon>Agaricales</taxon>
        <taxon>Agaricineae</taxon>
        <taxon>Psathyrellaceae</taxon>
        <taxon>Coprinellus</taxon>
    </lineage>
</organism>
<dbReference type="EMBL" id="QPFP01000018">
    <property type="protein sequence ID" value="TEB31737.1"/>
    <property type="molecule type" value="Genomic_DNA"/>
</dbReference>
<accession>A0A4Y7TC33</accession>
<evidence type="ECO:0000313" key="3">
    <source>
        <dbReference type="Proteomes" id="UP000298030"/>
    </source>
</evidence>
<keyword evidence="1" id="KW-1133">Transmembrane helix</keyword>
<feature type="transmembrane region" description="Helical" evidence="1">
    <location>
        <begin position="45"/>
        <end position="70"/>
    </location>
</feature>
<evidence type="ECO:0000313" key="2">
    <source>
        <dbReference type="EMBL" id="TEB31737.1"/>
    </source>
</evidence>
<feature type="transmembrane region" description="Helical" evidence="1">
    <location>
        <begin position="116"/>
        <end position="142"/>
    </location>
</feature>
<gene>
    <name evidence="2" type="ORF">FA13DRAFT_1791478</name>
</gene>
<sequence>MPTPPKDAYRAFLGTVLSHLFLGIYTTVFALYMHLKRARRSQFVAVDYGVIALFSCTVLTIALDTIQQFWTVCRGSQSAPWLAKIDATTSSLSITLNFASQIILIYRCWNIWDRVICVIVPPGCLAVVSWVCGIAVTIDLYTVADASQRVAKDWWMPLGVTSMGLSLGVNALVSGLMSPGVAVSVLLESAVALFIAQLVYMVLYQLGHPAFALVAGPVTIIYGLNCTAIMVLVAMNRSFDVVGTDIGRTQHSVMVFAPRTVTSEYLEVSSLTVRGEANWGGARITSIDEHKV</sequence>
<dbReference type="Proteomes" id="UP000298030">
    <property type="component" value="Unassembled WGS sequence"/>
</dbReference>
<feature type="transmembrane region" description="Helical" evidence="1">
    <location>
        <begin position="185"/>
        <end position="204"/>
    </location>
</feature>
<feature type="transmembrane region" description="Helical" evidence="1">
    <location>
        <begin position="210"/>
        <end position="233"/>
    </location>
</feature>
<keyword evidence="1" id="KW-0812">Transmembrane</keyword>